<dbReference type="EMBL" id="DVNZ01000074">
    <property type="protein sequence ID" value="HIU93981.1"/>
    <property type="molecule type" value="Genomic_DNA"/>
</dbReference>
<protein>
    <submittedName>
        <fullName evidence="2">Uncharacterized protein</fullName>
    </submittedName>
</protein>
<reference evidence="2" key="2">
    <citation type="journal article" date="2021" name="PeerJ">
        <title>Extensive microbial diversity within the chicken gut microbiome revealed by metagenomics and culture.</title>
        <authorList>
            <person name="Gilroy R."/>
            <person name="Ravi A."/>
            <person name="Getino M."/>
            <person name="Pursley I."/>
            <person name="Horton D.L."/>
            <person name="Alikhan N.F."/>
            <person name="Baker D."/>
            <person name="Gharbi K."/>
            <person name="Hall N."/>
            <person name="Watson M."/>
            <person name="Adriaenssens E.M."/>
            <person name="Foster-Nyarko E."/>
            <person name="Jarju S."/>
            <person name="Secka A."/>
            <person name="Antonio M."/>
            <person name="Oren A."/>
            <person name="Chaudhuri R.R."/>
            <person name="La Ragione R."/>
            <person name="Hildebrand F."/>
            <person name="Pallen M.J."/>
        </authorList>
    </citation>
    <scope>NUCLEOTIDE SEQUENCE</scope>
    <source>
        <strain evidence="2">ChiGjej2B2-16831</strain>
    </source>
</reference>
<feature type="signal peptide" evidence="1">
    <location>
        <begin position="1"/>
        <end position="17"/>
    </location>
</feature>
<evidence type="ECO:0000313" key="3">
    <source>
        <dbReference type="Proteomes" id="UP000824128"/>
    </source>
</evidence>
<evidence type="ECO:0000313" key="2">
    <source>
        <dbReference type="EMBL" id="HIU93981.1"/>
    </source>
</evidence>
<dbReference type="PROSITE" id="PS51257">
    <property type="entry name" value="PROKAR_LIPOPROTEIN"/>
    <property type="match status" value="1"/>
</dbReference>
<dbReference type="AlphaFoldDB" id="A0A9D1N2Z4"/>
<organism evidence="2 3">
    <name type="scientific">Candidatus Aphodomorpha intestinavium</name>
    <dbReference type="NCBI Taxonomy" id="2840672"/>
    <lineage>
        <taxon>Bacteria</taxon>
        <taxon>Bacillati</taxon>
        <taxon>Bacillota</taxon>
        <taxon>Clostridia</taxon>
        <taxon>Eubacteriales</taxon>
        <taxon>Candidatus Aphodomorpha</taxon>
    </lineage>
</organism>
<keyword evidence="1" id="KW-0732">Signal</keyword>
<proteinExistence type="predicted"/>
<sequence length="454" mass="50192">MKNGKRLLALLCLSALCACQPTPEQEAVVNRADGALEAALAAPAQPEAEYDAPARWEEAFTLPNGVEVRIDADIELGEGARHPVYTIERGRLTGEQALALLNGLFPGDLELRVNRDSREELLYDMRRVRRGYFVDVDEESGEVIYAPYEDETEQLAALQQRLSAAPEQDAYAPLEAEDLAAGGGRLAVRAAGGQQYYVWAEERSLCVSTSRQGTVQSETAVLQGGYAGEARGQGVGDVLITEEEAVETARAALARAGLAGSFAISHAEKARMLEFDPDELHYTGSVGYVVYAGRSAEGYAALPYGLYSEERQRDGGQEQQEEPAYAQPWFMDVLYLYVTERGVEEFCWDNMNRVLLTANENVALLEFSKVQERIRSVMKQNYSYAPDNARFAWVEISRIALTLAIDQMPDQGDEALLCPVWAVICNDERGERVYQGDRVLLINALDGSVVRQWP</sequence>
<dbReference type="Proteomes" id="UP000824128">
    <property type="component" value="Unassembled WGS sequence"/>
</dbReference>
<name>A0A9D1N2Z4_9FIRM</name>
<feature type="chain" id="PRO_5038952319" evidence="1">
    <location>
        <begin position="18"/>
        <end position="454"/>
    </location>
</feature>
<gene>
    <name evidence="2" type="ORF">IAD24_02360</name>
</gene>
<comment type="caution">
    <text evidence="2">The sequence shown here is derived from an EMBL/GenBank/DDBJ whole genome shotgun (WGS) entry which is preliminary data.</text>
</comment>
<evidence type="ECO:0000256" key="1">
    <source>
        <dbReference type="SAM" id="SignalP"/>
    </source>
</evidence>
<accession>A0A9D1N2Z4</accession>
<reference evidence="2" key="1">
    <citation type="submission" date="2020-10" db="EMBL/GenBank/DDBJ databases">
        <authorList>
            <person name="Gilroy R."/>
        </authorList>
    </citation>
    <scope>NUCLEOTIDE SEQUENCE</scope>
    <source>
        <strain evidence="2">ChiGjej2B2-16831</strain>
    </source>
</reference>